<keyword evidence="1" id="KW-1003">Cell membrane</keyword>
<dbReference type="Pfam" id="PF03616">
    <property type="entry name" value="Glt_symporter"/>
    <property type="match status" value="1"/>
</dbReference>
<keyword evidence="1" id="KW-0813">Transport</keyword>
<comment type="subcellular location">
    <subcellularLocation>
        <location evidence="1">Cell membrane</location>
        <topology evidence="1">Multi-pass membrane protein</topology>
    </subcellularLocation>
</comment>
<comment type="function">
    <text evidence="1">Catalyzes the sodium-dependent transport of glutamate.</text>
</comment>
<comment type="caution">
    <text evidence="3">The sequence shown here is derived from an EMBL/GenBank/DDBJ whole genome shotgun (WGS) entry which is preliminary data.</text>
</comment>
<dbReference type="AlphaFoldDB" id="A0A1V4ISM7"/>
<evidence type="ECO:0000256" key="1">
    <source>
        <dbReference type="HAMAP-Rule" id="MF_02062"/>
    </source>
</evidence>
<keyword evidence="1" id="KW-0472">Membrane</keyword>
<dbReference type="NCBIfam" id="TIGR00210">
    <property type="entry name" value="gltS"/>
    <property type="match status" value="1"/>
</dbReference>
<dbReference type="EMBL" id="MZGV01000012">
    <property type="protein sequence ID" value="OPJ62899.1"/>
    <property type="molecule type" value="Genomic_DNA"/>
</dbReference>
<feature type="transmembrane region" description="Helical" evidence="1">
    <location>
        <begin position="299"/>
        <end position="322"/>
    </location>
</feature>
<proteinExistence type="inferred from homology"/>
<keyword evidence="1" id="KW-1133">Transmembrane helix</keyword>
<dbReference type="OrthoDB" id="4921038at2"/>
<comment type="similarity">
    <text evidence="1">Belongs to the glutamate:Na(+) symporter (ESS) (TC 2.A.27) family.</text>
</comment>
<feature type="transmembrane region" description="Helical" evidence="1">
    <location>
        <begin position="70"/>
        <end position="88"/>
    </location>
</feature>
<dbReference type="InterPro" id="IPR004445">
    <property type="entry name" value="GltS"/>
</dbReference>
<feature type="transmembrane region" description="Helical" evidence="1">
    <location>
        <begin position="6"/>
        <end position="24"/>
    </location>
</feature>
<keyword evidence="1" id="KW-0812">Transmembrane</keyword>
<dbReference type="GO" id="GO:0005886">
    <property type="term" value="C:plasma membrane"/>
    <property type="evidence" value="ECO:0007669"/>
    <property type="project" value="UniProtKB-SubCell"/>
</dbReference>
<dbReference type="GO" id="GO:0015501">
    <property type="term" value="F:glutamate:sodium symporter activity"/>
    <property type="evidence" value="ECO:0007669"/>
    <property type="project" value="UniProtKB-UniRule"/>
</dbReference>
<feature type="transmembrane region" description="Helical" evidence="1">
    <location>
        <begin position="367"/>
        <end position="394"/>
    </location>
</feature>
<dbReference type="PANTHER" id="PTHR36178:SF1">
    <property type="entry name" value="SODIUM_GLUTAMATE SYMPORTER"/>
    <property type="match status" value="1"/>
</dbReference>
<feature type="transmembrane region" description="Helical" evidence="1">
    <location>
        <begin position="242"/>
        <end position="259"/>
    </location>
</feature>
<reference evidence="3 4" key="1">
    <citation type="submission" date="2017-03" db="EMBL/GenBank/DDBJ databases">
        <title>Genome sequence of Clostridium oryzae DSM 28571.</title>
        <authorList>
            <person name="Poehlein A."/>
            <person name="Daniel R."/>
        </authorList>
    </citation>
    <scope>NUCLEOTIDE SEQUENCE [LARGE SCALE GENOMIC DNA]</scope>
    <source>
        <strain evidence="3 4">DSM 28571</strain>
    </source>
</reference>
<feature type="transmembrane region" description="Helical" evidence="1">
    <location>
        <begin position="329"/>
        <end position="347"/>
    </location>
</feature>
<feature type="transmembrane region" description="Helical" evidence="1">
    <location>
        <begin position="36"/>
        <end position="55"/>
    </location>
</feature>
<keyword evidence="1" id="KW-0406">Ion transport</keyword>
<evidence type="ECO:0000313" key="4">
    <source>
        <dbReference type="Proteomes" id="UP000190080"/>
    </source>
</evidence>
<name>A0A1V4ISM7_9CLOT</name>
<evidence type="ECO:0000313" key="3">
    <source>
        <dbReference type="EMBL" id="OPJ62899.1"/>
    </source>
</evidence>
<feature type="transmembrane region" description="Helical" evidence="1">
    <location>
        <begin position="95"/>
        <end position="117"/>
    </location>
</feature>
<dbReference type="RefSeq" id="WP_079422932.1">
    <property type="nucleotide sequence ID" value="NZ_MZGV01000012.1"/>
</dbReference>
<sequence>MVFKLDLIQTLALAVFILIIGDLLRKKIKLLDHFCIPAPVVGGILFSLISLLGYTSKTFTFEFDETLKDVFLIGFFTTIGFTASLRLLKKGGIQAFIFLLVSIVLVIVQNVLGIGLAKLFNLHPYIGLATGSTPLVGGPGTSGAFGPLFEQAGVKGAATIAMAAATFGLVMGSLTGGPIGKALIDRNKLAGKNEKDCQDETVIDKLINLDSDSLLKSAIIIVVAMGIGTIISKWFVDIGLTFPPYIGGMLAAAIIRNIYDFTNKELVLEEIESLGNICLAFFLSMALMSLKLWQLADLALPMMVILLAQVALMSLFAYFVVFRIMGKDYDAAIIASGTCGFGLGATANAMANMETLTEKYNKSAPRAFFAVPLVGSLFIDFFNAFAITFFMNIFK</sequence>
<dbReference type="Proteomes" id="UP000190080">
    <property type="component" value="Unassembled WGS sequence"/>
</dbReference>
<keyword evidence="1" id="KW-0769">Symport</keyword>
<accession>A0A1V4ISM7</accession>
<gene>
    <name evidence="3" type="primary">gltS</name>
    <name evidence="3" type="ORF">CLORY_15230</name>
</gene>
<keyword evidence="1" id="KW-0739">Sodium transport</keyword>
<feature type="transmembrane region" description="Helical" evidence="1">
    <location>
        <begin position="271"/>
        <end position="293"/>
    </location>
</feature>
<dbReference type="GO" id="GO:0015813">
    <property type="term" value="P:L-glutamate transmembrane transport"/>
    <property type="evidence" value="ECO:0007669"/>
    <property type="project" value="UniProtKB-UniRule"/>
</dbReference>
<keyword evidence="4" id="KW-1185">Reference proteome</keyword>
<keyword evidence="1" id="KW-0915">Sodium</keyword>
<evidence type="ECO:0000256" key="2">
    <source>
        <dbReference type="NCBIfam" id="TIGR00210"/>
    </source>
</evidence>
<dbReference type="HAMAP" id="MF_02062">
    <property type="entry name" value="GltS"/>
    <property type="match status" value="1"/>
</dbReference>
<dbReference type="STRING" id="1450648.CLORY_15230"/>
<organism evidence="3 4">
    <name type="scientific">Clostridium oryzae</name>
    <dbReference type="NCBI Taxonomy" id="1450648"/>
    <lineage>
        <taxon>Bacteria</taxon>
        <taxon>Bacillati</taxon>
        <taxon>Bacillota</taxon>
        <taxon>Clostridia</taxon>
        <taxon>Eubacteriales</taxon>
        <taxon>Clostridiaceae</taxon>
        <taxon>Clostridium</taxon>
    </lineage>
</organism>
<feature type="transmembrane region" description="Helical" evidence="1">
    <location>
        <begin position="214"/>
        <end position="236"/>
    </location>
</feature>
<keyword evidence="1" id="KW-0029">Amino-acid transport</keyword>
<dbReference type="PANTHER" id="PTHR36178">
    <property type="entry name" value="SLR0625 PROTEIN"/>
    <property type="match status" value="1"/>
</dbReference>
<protein>
    <recommendedName>
        <fullName evidence="1 2">Sodium/glutamate symporter</fullName>
    </recommendedName>
</protein>
<feature type="transmembrane region" description="Helical" evidence="1">
    <location>
        <begin position="157"/>
        <end position="179"/>
    </location>
</feature>